<organism evidence="1 2">
    <name type="scientific">Brucella grignonensis</name>
    <dbReference type="NCBI Taxonomy" id="94627"/>
    <lineage>
        <taxon>Bacteria</taxon>
        <taxon>Pseudomonadati</taxon>
        <taxon>Pseudomonadota</taxon>
        <taxon>Alphaproteobacteria</taxon>
        <taxon>Hyphomicrobiales</taxon>
        <taxon>Brucellaceae</taxon>
        <taxon>Brucella/Ochrobactrum group</taxon>
        <taxon>Brucella</taxon>
    </lineage>
</organism>
<dbReference type="EMBL" id="NNRL01000163">
    <property type="protein sequence ID" value="OYR10821.1"/>
    <property type="molecule type" value="Genomic_DNA"/>
</dbReference>
<sequence>MWLQSLFSKKIVSAAAAASEARCDQNQRPASRLLAGPSFLKLVVC</sequence>
<dbReference type="Proteomes" id="UP000216478">
    <property type="component" value="Unassembled WGS sequence"/>
</dbReference>
<name>A0A256F8R5_9HYPH</name>
<dbReference type="AlphaFoldDB" id="A0A256F8R5"/>
<gene>
    <name evidence="1" type="ORF">CEV33_2287</name>
</gene>
<accession>A0A256F8R5</accession>
<reference evidence="1 2" key="1">
    <citation type="submission" date="2017-07" db="EMBL/GenBank/DDBJ databases">
        <title>Phylogenetic study on the rhizospheric bacterium Ochrobactrum sp. A44.</title>
        <authorList>
            <person name="Krzyzanowska D.M."/>
            <person name="Ossowicki A."/>
            <person name="Rajewska M."/>
            <person name="Maciag T."/>
            <person name="Kaczynski Z."/>
            <person name="Czerwicka M."/>
            <person name="Jafra S."/>
        </authorList>
    </citation>
    <scope>NUCLEOTIDE SEQUENCE [LARGE SCALE GENOMIC DNA]</scope>
    <source>
        <strain evidence="1 2">OgA9a</strain>
    </source>
</reference>
<keyword evidence="2" id="KW-1185">Reference proteome</keyword>
<keyword evidence="1" id="KW-0449">Lipoprotein</keyword>
<evidence type="ECO:0000313" key="2">
    <source>
        <dbReference type="Proteomes" id="UP000216478"/>
    </source>
</evidence>
<proteinExistence type="predicted"/>
<evidence type="ECO:0000313" key="1">
    <source>
        <dbReference type="EMBL" id="OYR10821.1"/>
    </source>
</evidence>
<comment type="caution">
    <text evidence="1">The sequence shown here is derived from an EMBL/GenBank/DDBJ whole genome shotgun (WGS) entry which is preliminary data.</text>
</comment>
<protein>
    <submittedName>
        <fullName evidence="1">Putative lipoprotein</fullName>
    </submittedName>
</protein>